<dbReference type="PANTHER" id="PTHR31142:SF1">
    <property type="entry name" value="TOBAMOVIRUS MULTIPLICATION PROTEIN 1"/>
    <property type="match status" value="1"/>
</dbReference>
<accession>A0A6N2MRU1</accession>
<evidence type="ECO:0000313" key="9">
    <source>
        <dbReference type="EMBL" id="VFU57124.1"/>
    </source>
</evidence>
<keyword evidence="5 7" id="KW-1133">Transmembrane helix</keyword>
<dbReference type="AlphaFoldDB" id="A0A6N2MRU1"/>
<evidence type="ECO:0000256" key="6">
    <source>
        <dbReference type="ARBA" id="ARBA00023136"/>
    </source>
</evidence>
<evidence type="ECO:0000256" key="7">
    <source>
        <dbReference type="SAM" id="Phobius"/>
    </source>
</evidence>
<gene>
    <name evidence="9" type="ORF">SVIM_LOCUS412579</name>
</gene>
<dbReference type="InterPro" id="IPR040226">
    <property type="entry name" value="THH1/TOM1/TOM3"/>
</dbReference>
<feature type="transmembrane region" description="Helical" evidence="7">
    <location>
        <begin position="62"/>
        <end position="80"/>
    </location>
</feature>
<feature type="transmembrane region" description="Helical" evidence="7">
    <location>
        <begin position="383"/>
        <end position="405"/>
    </location>
</feature>
<feature type="transmembrane region" description="Helical" evidence="7">
    <location>
        <begin position="184"/>
        <end position="206"/>
    </location>
</feature>
<feature type="transmembrane region" description="Helical" evidence="7">
    <location>
        <begin position="92"/>
        <end position="116"/>
    </location>
</feature>
<feature type="transmembrane region" description="Helical" evidence="7">
    <location>
        <begin position="26"/>
        <end position="46"/>
    </location>
</feature>
<name>A0A6N2MRU1_SALVM</name>
<reference evidence="9" key="1">
    <citation type="submission" date="2019-03" db="EMBL/GenBank/DDBJ databases">
        <authorList>
            <person name="Mank J."/>
            <person name="Almeida P."/>
        </authorList>
    </citation>
    <scope>NUCLEOTIDE SEQUENCE</scope>
    <source>
        <strain evidence="9">78183</strain>
    </source>
</reference>
<evidence type="ECO:0000256" key="1">
    <source>
        <dbReference type="ARBA" id="ARBA00004128"/>
    </source>
</evidence>
<comment type="subcellular location">
    <subcellularLocation>
        <location evidence="1">Vacuole membrane</location>
        <topology evidence="1">Multi-pass membrane protein</topology>
    </subcellularLocation>
</comment>
<feature type="transmembrane region" description="Helical" evidence="7">
    <location>
        <begin position="227"/>
        <end position="248"/>
    </location>
</feature>
<feature type="transmembrane region" description="Helical" evidence="7">
    <location>
        <begin position="264"/>
        <end position="282"/>
    </location>
</feature>
<organism evidence="9">
    <name type="scientific">Salix viminalis</name>
    <name type="common">Common osier</name>
    <name type="synonym">Basket willow</name>
    <dbReference type="NCBI Taxonomy" id="40686"/>
    <lineage>
        <taxon>Eukaryota</taxon>
        <taxon>Viridiplantae</taxon>
        <taxon>Streptophyta</taxon>
        <taxon>Embryophyta</taxon>
        <taxon>Tracheophyta</taxon>
        <taxon>Spermatophyta</taxon>
        <taxon>Magnoliopsida</taxon>
        <taxon>eudicotyledons</taxon>
        <taxon>Gunneridae</taxon>
        <taxon>Pentapetalae</taxon>
        <taxon>rosids</taxon>
        <taxon>fabids</taxon>
        <taxon>Malpighiales</taxon>
        <taxon>Salicaceae</taxon>
        <taxon>Saliceae</taxon>
        <taxon>Salix</taxon>
    </lineage>
</organism>
<keyword evidence="3" id="KW-0926">Vacuole</keyword>
<evidence type="ECO:0000256" key="3">
    <source>
        <dbReference type="ARBA" id="ARBA00022554"/>
    </source>
</evidence>
<feature type="domain" description="THH1/TOM1/TOM3" evidence="8">
    <location>
        <begin position="372"/>
        <end position="530"/>
    </location>
</feature>
<comment type="similarity">
    <text evidence="2">Belongs to the plant tobamovirus multiplication TOM1 protein family.</text>
</comment>
<proteinExistence type="inferred from homology"/>
<feature type="transmembrane region" description="Helical" evidence="7">
    <location>
        <begin position="308"/>
        <end position="328"/>
    </location>
</feature>
<feature type="transmembrane region" description="Helical" evidence="7">
    <location>
        <begin position="150"/>
        <end position="172"/>
    </location>
</feature>
<feature type="transmembrane region" description="Helical" evidence="7">
    <location>
        <begin position="417"/>
        <end position="439"/>
    </location>
</feature>
<protein>
    <recommendedName>
        <fullName evidence="8">THH1/TOM1/TOM3 domain-containing protein</fullName>
    </recommendedName>
</protein>
<dbReference type="EMBL" id="CAADRP010001936">
    <property type="protein sequence ID" value="VFU57124.1"/>
    <property type="molecule type" value="Genomic_DNA"/>
</dbReference>
<evidence type="ECO:0000256" key="2">
    <source>
        <dbReference type="ARBA" id="ARBA00006779"/>
    </source>
</evidence>
<sequence>MAAEIGAVVGDWWQDINESTQWQDGIFYTLCAAYALVSSVALIQFIRIELRVPENGLTTQKVFHFMNFIVNAVRAVAFGFHKQVFIMHPKALVLIFLDLPGLLFFSTYTLLVLFWAETNHQASFIFELFFILLGLGTWTATSLPTDKFRVVYISVNAAMYFIQVCIWVYLWIDDNSVVELIGKIFIAVVSILAALGFMVYGGRLFFLLRRFPIDSTGRTKKLHEVGSVTAICFTCFLIRCFMVLLSAFDTDASLDVLNHPVLNLIYYMLVEILPSALVLYILRKLPPKTMVGDWWQDINDSTQWQDGIFYTLCAAYALVSTVALIQLIRIELRVPEYGWTTQKVFHFMNFIVNGVRAVVFGFHKQVFIMHPKARSLPSDKLRVFYISVNAAMYFIQVCIWVYLWIDDNSVVELIGKIFIAVVSILAALSFLAYGGRLFFMLRRFPIESKGRRKKLHEVGSVTSICFTCFLIRCVVVLLSAFDADASLDVLDHPVLNFIYYMLVEILPSALVLFILRKLPPKRISAQYHSIC</sequence>
<evidence type="ECO:0000256" key="5">
    <source>
        <dbReference type="ARBA" id="ARBA00022989"/>
    </source>
</evidence>
<dbReference type="Pfam" id="PF06454">
    <property type="entry name" value="THH1_TOM1-3_dom"/>
    <property type="match status" value="2"/>
</dbReference>
<keyword evidence="4 7" id="KW-0812">Transmembrane</keyword>
<feature type="domain" description="THH1/TOM1/TOM3" evidence="8">
    <location>
        <begin position="10"/>
        <end position="290"/>
    </location>
</feature>
<feature type="transmembrane region" description="Helical" evidence="7">
    <location>
        <begin position="497"/>
        <end position="515"/>
    </location>
</feature>
<feature type="transmembrane region" description="Helical" evidence="7">
    <location>
        <begin position="122"/>
        <end position="143"/>
    </location>
</feature>
<dbReference type="GO" id="GO:0009705">
    <property type="term" value="C:plant-type vacuole membrane"/>
    <property type="evidence" value="ECO:0007669"/>
    <property type="project" value="TreeGrafter"/>
</dbReference>
<evidence type="ECO:0000259" key="8">
    <source>
        <dbReference type="Pfam" id="PF06454"/>
    </source>
</evidence>
<feature type="transmembrane region" description="Helical" evidence="7">
    <location>
        <begin position="460"/>
        <end position="481"/>
    </location>
</feature>
<dbReference type="PANTHER" id="PTHR31142">
    <property type="entry name" value="TOBAMOVIRUS MULTIPLICATION PROTEIN 1-LIKE ISOFORM X1"/>
    <property type="match status" value="1"/>
</dbReference>
<keyword evidence="6 7" id="KW-0472">Membrane</keyword>
<evidence type="ECO:0000256" key="4">
    <source>
        <dbReference type="ARBA" id="ARBA00022692"/>
    </source>
</evidence>
<dbReference type="InterPro" id="IPR009457">
    <property type="entry name" value="THH1/TOM1/TOM3_dom"/>
</dbReference>
<feature type="transmembrane region" description="Helical" evidence="7">
    <location>
        <begin position="344"/>
        <end position="362"/>
    </location>
</feature>